<dbReference type="SUPFAM" id="SSF53850">
    <property type="entry name" value="Periplasmic binding protein-like II"/>
    <property type="match status" value="1"/>
</dbReference>
<accession>A0ABX2DIB0</accession>
<sequence length="529" mass="58616">MTKLKGRRTLFTAMALILALSLQACSGGNNGGSAEPSASSGAAGTNSTSSTGSPEPAGGAEALKPYEVSIIYFGAPQRDDALVEAKLSEYFKEKFNATVDLQPIASSEYKQKTELMLNAGEPMDLVFTASWLNFFGNVAKGAFLDLDDLLAKYGQGITENLNPIYLEAPRYKGKLYGIPTNKEITQGKAYTYRKDIIDKYNIPIEDIKTMSDFEPWFKLLKEKEPGLILDFIKESGEGMMYETRSNFRAIGPTPNKIPLFLYDYTNTDNIQIKSVIDPEISSIAQAEYELNRSYYEKGYINSDAATTTTEIGDLRKQGKIWMQQAVWKPGADIELKIASDNKYDFVSKVIEEPIVTTDLAAGSMFSISRTSKDPERAMMVLNALHTDPYAVNLFVNGIEGTHYKKISENRIEPIADSGYGSSALFWVVGNQLINYLKPGQPDDLYTSWKKFNDEAKRSPLLGFVFDESPVKNEITQLTSVIGEYRAASTGAIPDPAKMLAERNEKLKKAGIEKVKTELQTQIDAWKAAQ</sequence>
<dbReference type="Proteomes" id="UP000711047">
    <property type="component" value="Unassembled WGS sequence"/>
</dbReference>
<dbReference type="Pfam" id="PF01547">
    <property type="entry name" value="SBP_bac_1"/>
    <property type="match status" value="1"/>
</dbReference>
<keyword evidence="5" id="KW-1185">Reference proteome</keyword>
<dbReference type="PROSITE" id="PS51257">
    <property type="entry name" value="PROKAR_LIPOPROTEIN"/>
    <property type="match status" value="1"/>
</dbReference>
<evidence type="ECO:0000313" key="5">
    <source>
        <dbReference type="Proteomes" id="UP000711047"/>
    </source>
</evidence>
<dbReference type="Pfam" id="PF12010">
    <property type="entry name" value="DUF3502"/>
    <property type="match status" value="1"/>
</dbReference>
<feature type="compositionally biased region" description="Low complexity" evidence="1">
    <location>
        <begin position="32"/>
        <end position="53"/>
    </location>
</feature>
<proteinExistence type="predicted"/>
<dbReference type="EMBL" id="JABMKX010000002">
    <property type="protein sequence ID" value="NQX44348.1"/>
    <property type="molecule type" value="Genomic_DNA"/>
</dbReference>
<feature type="domain" description="DUF3502" evidence="3">
    <location>
        <begin position="459"/>
        <end position="527"/>
    </location>
</feature>
<evidence type="ECO:0000256" key="2">
    <source>
        <dbReference type="SAM" id="SignalP"/>
    </source>
</evidence>
<dbReference type="PANTHER" id="PTHR43649:SF17">
    <property type="entry name" value="ABC TRANSPORTER SOLUTE BINDING PROTEIN-SUGAR TRANSPORT"/>
    <property type="match status" value="1"/>
</dbReference>
<evidence type="ECO:0000259" key="3">
    <source>
        <dbReference type="Pfam" id="PF12010"/>
    </source>
</evidence>
<evidence type="ECO:0000256" key="1">
    <source>
        <dbReference type="SAM" id="MobiDB-lite"/>
    </source>
</evidence>
<gene>
    <name evidence="4" type="ORF">HQN87_03300</name>
</gene>
<keyword evidence="2" id="KW-0732">Signal</keyword>
<name>A0ABX2DIB0_9BACL</name>
<protein>
    <submittedName>
        <fullName evidence="4">ABC transporter substrate-binding protein</fullName>
    </submittedName>
</protein>
<feature type="chain" id="PRO_5046600595" evidence="2">
    <location>
        <begin position="25"/>
        <end position="529"/>
    </location>
</feature>
<evidence type="ECO:0000313" key="4">
    <source>
        <dbReference type="EMBL" id="NQX44348.1"/>
    </source>
</evidence>
<comment type="caution">
    <text evidence="4">The sequence shown here is derived from an EMBL/GenBank/DDBJ whole genome shotgun (WGS) entry which is preliminary data.</text>
</comment>
<dbReference type="InterPro" id="IPR006059">
    <property type="entry name" value="SBP"/>
</dbReference>
<dbReference type="InterPro" id="IPR022627">
    <property type="entry name" value="DUF3502"/>
</dbReference>
<dbReference type="InterPro" id="IPR050490">
    <property type="entry name" value="Bact_solute-bd_prot1"/>
</dbReference>
<feature type="region of interest" description="Disordered" evidence="1">
    <location>
        <begin position="29"/>
        <end position="60"/>
    </location>
</feature>
<dbReference type="RefSeq" id="WP_173127792.1">
    <property type="nucleotide sequence ID" value="NZ_JABMKX010000002.1"/>
</dbReference>
<dbReference type="Gene3D" id="3.40.190.10">
    <property type="entry name" value="Periplasmic binding protein-like II"/>
    <property type="match status" value="1"/>
</dbReference>
<dbReference type="PANTHER" id="PTHR43649">
    <property type="entry name" value="ARABINOSE-BINDING PROTEIN-RELATED"/>
    <property type="match status" value="1"/>
</dbReference>
<reference evidence="4 5" key="1">
    <citation type="submission" date="2020-05" db="EMBL/GenBank/DDBJ databases">
        <title>Paenibacillus glebae, sp. nov., Paenibacillus humi sp. nov., Paenibacillus pedi sp. nov., Paenibacillus terrestris sp. nov. and Paenibacillus terricola sp. nov., isolated from a forest top soil sample.</title>
        <authorList>
            <person name="Qi S."/>
            <person name="Carlier A."/>
            <person name="Cnockaert M."/>
            <person name="Vandamme P."/>
        </authorList>
    </citation>
    <scope>NUCLEOTIDE SEQUENCE [LARGE SCALE GENOMIC DNA]</scope>
    <source>
        <strain evidence="4 5">LMG 29502</strain>
    </source>
</reference>
<organism evidence="4 5">
    <name type="scientific">Paenibacillus tritici</name>
    <dbReference type="NCBI Taxonomy" id="1873425"/>
    <lineage>
        <taxon>Bacteria</taxon>
        <taxon>Bacillati</taxon>
        <taxon>Bacillota</taxon>
        <taxon>Bacilli</taxon>
        <taxon>Bacillales</taxon>
        <taxon>Paenibacillaceae</taxon>
        <taxon>Paenibacillus</taxon>
    </lineage>
</organism>
<feature type="signal peptide" evidence="2">
    <location>
        <begin position="1"/>
        <end position="24"/>
    </location>
</feature>